<dbReference type="EMBL" id="JBHUFF010000008">
    <property type="protein sequence ID" value="MFD1798884.1"/>
    <property type="molecule type" value="Genomic_DNA"/>
</dbReference>
<keyword evidence="5 9" id="KW-0547">Nucleotide-binding</keyword>
<dbReference type="InterPro" id="IPR005286">
    <property type="entry name" value="Cell_div_FtsE"/>
</dbReference>
<evidence type="ECO:0000256" key="4">
    <source>
        <dbReference type="ARBA" id="ARBA00022618"/>
    </source>
</evidence>
<evidence type="ECO:0000256" key="7">
    <source>
        <dbReference type="ARBA" id="ARBA00023136"/>
    </source>
</evidence>
<organism evidence="11 12">
    <name type="scientific">Carnobacterium antarcticum</name>
    <dbReference type="NCBI Taxonomy" id="2126436"/>
    <lineage>
        <taxon>Bacteria</taxon>
        <taxon>Bacillati</taxon>
        <taxon>Bacillota</taxon>
        <taxon>Bacilli</taxon>
        <taxon>Lactobacillales</taxon>
        <taxon>Carnobacteriaceae</taxon>
        <taxon>Carnobacterium</taxon>
    </lineage>
</organism>
<dbReference type="PANTHER" id="PTHR24220">
    <property type="entry name" value="IMPORT ATP-BINDING PROTEIN"/>
    <property type="match status" value="1"/>
</dbReference>
<evidence type="ECO:0000259" key="10">
    <source>
        <dbReference type="PROSITE" id="PS50893"/>
    </source>
</evidence>
<dbReference type="RefSeq" id="WP_058919282.1">
    <property type="nucleotide sequence ID" value="NZ_JBHSQC010000015.1"/>
</dbReference>
<feature type="domain" description="ABC transporter" evidence="10">
    <location>
        <begin position="2"/>
        <end position="237"/>
    </location>
</feature>
<comment type="subcellular location">
    <subcellularLocation>
        <location evidence="9">Cell membrane</location>
        <topology evidence="9">Peripheral membrane protein</topology>
        <orientation evidence="9">Cytoplasmic side</orientation>
    </subcellularLocation>
</comment>
<evidence type="ECO:0000256" key="2">
    <source>
        <dbReference type="ARBA" id="ARBA00020019"/>
    </source>
</evidence>
<keyword evidence="12" id="KW-1185">Reference proteome</keyword>
<evidence type="ECO:0000313" key="12">
    <source>
        <dbReference type="Proteomes" id="UP001597285"/>
    </source>
</evidence>
<comment type="similarity">
    <text evidence="1 9">Belongs to the ABC transporter superfamily.</text>
</comment>
<evidence type="ECO:0000313" key="11">
    <source>
        <dbReference type="EMBL" id="MFD1798884.1"/>
    </source>
</evidence>
<dbReference type="GO" id="GO:0005524">
    <property type="term" value="F:ATP binding"/>
    <property type="evidence" value="ECO:0007669"/>
    <property type="project" value="UniProtKB-KW"/>
</dbReference>
<dbReference type="PANTHER" id="PTHR24220:SF470">
    <property type="entry name" value="CELL DIVISION ATP-BINDING PROTEIN FTSE"/>
    <property type="match status" value="1"/>
</dbReference>
<dbReference type="SMART" id="SM00382">
    <property type="entry name" value="AAA"/>
    <property type="match status" value="1"/>
</dbReference>
<keyword evidence="3 9" id="KW-1003">Cell membrane</keyword>
<accession>A0ABW4NKE3</accession>
<name>A0ABW4NKE3_9LACT</name>
<evidence type="ECO:0000256" key="1">
    <source>
        <dbReference type="ARBA" id="ARBA00005417"/>
    </source>
</evidence>
<dbReference type="InterPro" id="IPR003439">
    <property type="entry name" value="ABC_transporter-like_ATP-bd"/>
</dbReference>
<reference evidence="12" key="1">
    <citation type="journal article" date="2019" name="Int. J. Syst. Evol. Microbiol.">
        <title>The Global Catalogue of Microorganisms (GCM) 10K type strain sequencing project: providing services to taxonomists for standard genome sequencing and annotation.</title>
        <authorList>
            <consortium name="The Broad Institute Genomics Platform"/>
            <consortium name="The Broad Institute Genome Sequencing Center for Infectious Disease"/>
            <person name="Wu L."/>
            <person name="Ma J."/>
        </authorList>
    </citation>
    <scope>NUCLEOTIDE SEQUENCE [LARGE SCALE GENOMIC DNA]</scope>
    <source>
        <strain evidence="12">KCTC 42143</strain>
    </source>
</reference>
<comment type="subunit">
    <text evidence="9">Homodimer. Forms a membrane-associated complex with FtsX.</text>
</comment>
<evidence type="ECO:0000256" key="5">
    <source>
        <dbReference type="ARBA" id="ARBA00022741"/>
    </source>
</evidence>
<keyword evidence="7 9" id="KW-0472">Membrane</keyword>
<proteinExistence type="inferred from homology"/>
<sequence>MIKMKNVAKTYPKGVKALRDVSVTIEDGEFVYVVGASGSGKSTFAKLIIREEKMTRGQMEVCGYNLAKLKSSDVPKLRRQIGVVFQDYKLLNDRTVFENIAYALEVIGTKPEEIRPRVMEALAQVELELKADLKPTELSGGEQQRVGIARAIVNRPQVLIADEPTGNLDPKTALEIMRLFYRINLQGTTIIMVTHNRTIVNKVHNRVLEIKNGEIVGDESKNNGSLQYDYNSGDYVVI</sequence>
<keyword evidence="6 9" id="KW-0067">ATP-binding</keyword>
<comment type="function">
    <text evidence="9">Part of the ABC transporter FtsEX involved in cellular division.</text>
</comment>
<keyword evidence="4 9" id="KW-0132">Cell division</keyword>
<dbReference type="Pfam" id="PF00005">
    <property type="entry name" value="ABC_tran"/>
    <property type="match status" value="1"/>
</dbReference>
<dbReference type="Gene3D" id="3.40.50.300">
    <property type="entry name" value="P-loop containing nucleotide triphosphate hydrolases"/>
    <property type="match status" value="1"/>
</dbReference>
<dbReference type="InterPro" id="IPR003593">
    <property type="entry name" value="AAA+_ATPase"/>
</dbReference>
<dbReference type="InterPro" id="IPR027417">
    <property type="entry name" value="P-loop_NTPase"/>
</dbReference>
<dbReference type="PROSITE" id="PS50893">
    <property type="entry name" value="ABC_TRANSPORTER_2"/>
    <property type="match status" value="1"/>
</dbReference>
<gene>
    <name evidence="9 11" type="primary">ftsE</name>
    <name evidence="11" type="ORF">ACFSBK_03285</name>
</gene>
<protein>
    <recommendedName>
        <fullName evidence="2 9">Cell division ATP-binding protein FtsE</fullName>
    </recommendedName>
</protein>
<dbReference type="SUPFAM" id="SSF52540">
    <property type="entry name" value="P-loop containing nucleoside triphosphate hydrolases"/>
    <property type="match status" value="1"/>
</dbReference>
<comment type="caution">
    <text evidence="11">The sequence shown here is derived from an EMBL/GenBank/DDBJ whole genome shotgun (WGS) entry which is preliminary data.</text>
</comment>
<evidence type="ECO:0000256" key="3">
    <source>
        <dbReference type="ARBA" id="ARBA00022475"/>
    </source>
</evidence>
<dbReference type="GO" id="GO:0051301">
    <property type="term" value="P:cell division"/>
    <property type="evidence" value="ECO:0007669"/>
    <property type="project" value="UniProtKB-KW"/>
</dbReference>
<evidence type="ECO:0000256" key="9">
    <source>
        <dbReference type="RuleBase" id="RU365094"/>
    </source>
</evidence>
<keyword evidence="8 9" id="KW-0131">Cell cycle</keyword>
<dbReference type="NCBIfam" id="TIGR02673">
    <property type="entry name" value="FtsE"/>
    <property type="match status" value="1"/>
</dbReference>
<dbReference type="InterPro" id="IPR017871">
    <property type="entry name" value="ABC_transporter-like_CS"/>
</dbReference>
<evidence type="ECO:0000256" key="6">
    <source>
        <dbReference type="ARBA" id="ARBA00022840"/>
    </source>
</evidence>
<dbReference type="Proteomes" id="UP001597285">
    <property type="component" value="Unassembled WGS sequence"/>
</dbReference>
<dbReference type="PROSITE" id="PS00211">
    <property type="entry name" value="ABC_TRANSPORTER_1"/>
    <property type="match status" value="1"/>
</dbReference>
<evidence type="ECO:0000256" key="8">
    <source>
        <dbReference type="ARBA" id="ARBA00023306"/>
    </source>
</evidence>
<dbReference type="InterPro" id="IPR015854">
    <property type="entry name" value="ABC_transpr_LolD-like"/>
</dbReference>